<dbReference type="Gene3D" id="1.10.510.10">
    <property type="entry name" value="Transferase(Phosphotransferase) domain 1"/>
    <property type="match status" value="1"/>
</dbReference>
<dbReference type="PANTHER" id="PTHR24362">
    <property type="entry name" value="SERINE/THREONINE-PROTEIN KINASE NEK"/>
    <property type="match status" value="1"/>
</dbReference>
<sequence length="333" mass="38977">MIEIEQIKQTIFDHGYEFKKVIGNGGFSSVYLCYSEKYKQEFAIKRARKDKITKYELEMLVSLNHPNIIRIYDFFEDEFSQYLVMEYCPNGTIHQKGKLLYEEFIYYSKQILDAVEYCHSKNIAHRDIKPENILIDKYNKVKLADFGIAKNFENDDKSGDKCGTMKYFAPEMFLYKEINPFKADIWALGITFYYMSTGKYPFSIHSVQQLKQSILIGEFDFIKNKIDPRIQNIINKMTQSQPNLRPTANKLINFSTYQTIKDNKKSNKQTNSHKIIMKPNVSSSRSFINENHKANSLGSNLKVSPLTKMNSYKSFTHLSSIQQIKGHLIFPRK</sequence>
<protein>
    <recommendedName>
        <fullName evidence="5">Protein kinase domain-containing protein</fullName>
    </recommendedName>
</protein>
<keyword evidence="4" id="KW-0418">Kinase</keyword>
<dbReference type="Proteomes" id="UP001470230">
    <property type="component" value="Unassembled WGS sequence"/>
</dbReference>
<comment type="caution">
    <text evidence="6">The sequence shown here is derived from an EMBL/GenBank/DDBJ whole genome shotgun (WGS) entry which is preliminary data.</text>
</comment>
<evidence type="ECO:0000256" key="2">
    <source>
        <dbReference type="ARBA" id="ARBA00022840"/>
    </source>
</evidence>
<dbReference type="PROSITE" id="PS00107">
    <property type="entry name" value="PROTEIN_KINASE_ATP"/>
    <property type="match status" value="1"/>
</dbReference>
<accession>A0ABR2ILM0</accession>
<dbReference type="InterPro" id="IPR008271">
    <property type="entry name" value="Ser/Thr_kinase_AS"/>
</dbReference>
<keyword evidence="1 3" id="KW-0547">Nucleotide-binding</keyword>
<keyword evidence="4" id="KW-0808">Transferase</keyword>
<feature type="binding site" evidence="3">
    <location>
        <position position="49"/>
    </location>
    <ligand>
        <name>ATP</name>
        <dbReference type="ChEBI" id="CHEBI:30616"/>
    </ligand>
</feature>
<dbReference type="PROSITE" id="PS00108">
    <property type="entry name" value="PROTEIN_KINASE_ST"/>
    <property type="match status" value="1"/>
</dbReference>
<evidence type="ECO:0000313" key="6">
    <source>
        <dbReference type="EMBL" id="KAK8864803.1"/>
    </source>
</evidence>
<keyword evidence="7" id="KW-1185">Reference proteome</keyword>
<keyword evidence="2 3" id="KW-0067">ATP-binding</keyword>
<feature type="domain" description="Protein kinase" evidence="5">
    <location>
        <begin position="16"/>
        <end position="260"/>
    </location>
</feature>
<keyword evidence="4" id="KW-0723">Serine/threonine-protein kinase</keyword>
<dbReference type="InterPro" id="IPR017441">
    <property type="entry name" value="Protein_kinase_ATP_BS"/>
</dbReference>
<proteinExistence type="inferred from homology"/>
<evidence type="ECO:0000259" key="5">
    <source>
        <dbReference type="PROSITE" id="PS50011"/>
    </source>
</evidence>
<dbReference type="SUPFAM" id="SSF56112">
    <property type="entry name" value="Protein kinase-like (PK-like)"/>
    <property type="match status" value="1"/>
</dbReference>
<dbReference type="PROSITE" id="PS50011">
    <property type="entry name" value="PROTEIN_KINASE_DOM"/>
    <property type="match status" value="1"/>
</dbReference>
<dbReference type="InterPro" id="IPR011009">
    <property type="entry name" value="Kinase-like_dom_sf"/>
</dbReference>
<gene>
    <name evidence="6" type="ORF">M9Y10_010328</name>
</gene>
<evidence type="ECO:0000256" key="4">
    <source>
        <dbReference type="RuleBase" id="RU000304"/>
    </source>
</evidence>
<dbReference type="InterPro" id="IPR000719">
    <property type="entry name" value="Prot_kinase_dom"/>
</dbReference>
<evidence type="ECO:0000256" key="3">
    <source>
        <dbReference type="PROSITE-ProRule" id="PRU10141"/>
    </source>
</evidence>
<dbReference type="SMART" id="SM00220">
    <property type="entry name" value="S_TKc"/>
    <property type="match status" value="1"/>
</dbReference>
<evidence type="ECO:0000313" key="7">
    <source>
        <dbReference type="Proteomes" id="UP001470230"/>
    </source>
</evidence>
<organism evidence="6 7">
    <name type="scientific">Tritrichomonas musculus</name>
    <dbReference type="NCBI Taxonomy" id="1915356"/>
    <lineage>
        <taxon>Eukaryota</taxon>
        <taxon>Metamonada</taxon>
        <taxon>Parabasalia</taxon>
        <taxon>Tritrichomonadida</taxon>
        <taxon>Tritrichomonadidae</taxon>
        <taxon>Tritrichomonas</taxon>
    </lineage>
</organism>
<reference evidence="6 7" key="1">
    <citation type="submission" date="2024-04" db="EMBL/GenBank/DDBJ databases">
        <title>Tritrichomonas musculus Genome.</title>
        <authorList>
            <person name="Alves-Ferreira E."/>
            <person name="Grigg M."/>
            <person name="Lorenzi H."/>
            <person name="Galac M."/>
        </authorList>
    </citation>
    <scope>NUCLEOTIDE SEQUENCE [LARGE SCALE GENOMIC DNA]</scope>
    <source>
        <strain evidence="6 7">EAF2021</strain>
    </source>
</reference>
<evidence type="ECO:0000256" key="1">
    <source>
        <dbReference type="ARBA" id="ARBA00022741"/>
    </source>
</evidence>
<name>A0ABR2ILM0_9EUKA</name>
<dbReference type="EMBL" id="JAPFFF010000016">
    <property type="protein sequence ID" value="KAK8864803.1"/>
    <property type="molecule type" value="Genomic_DNA"/>
</dbReference>
<dbReference type="PANTHER" id="PTHR24362:SF309">
    <property type="entry name" value="PROTEIN KINASE DOMAIN-CONTAINING PROTEIN"/>
    <property type="match status" value="1"/>
</dbReference>
<dbReference type="Pfam" id="PF00069">
    <property type="entry name" value="Pkinase"/>
    <property type="match status" value="1"/>
</dbReference>
<comment type="similarity">
    <text evidence="4">Belongs to the protein kinase superfamily.</text>
</comment>